<dbReference type="EMBL" id="UINC01018062">
    <property type="protein sequence ID" value="SVA75507.1"/>
    <property type="molecule type" value="Genomic_DNA"/>
</dbReference>
<dbReference type="AlphaFoldDB" id="A0A381YGG5"/>
<evidence type="ECO:0000313" key="1">
    <source>
        <dbReference type="EMBL" id="SVA75507.1"/>
    </source>
</evidence>
<proteinExistence type="predicted"/>
<sequence length="27" mass="2904">VQRLFHTQLRGDLTGGAMAMAYAVPEA</sequence>
<feature type="non-terminal residue" evidence="1">
    <location>
        <position position="27"/>
    </location>
</feature>
<gene>
    <name evidence="1" type="ORF">METZ01_LOCUS128361</name>
</gene>
<accession>A0A381YGG5</accession>
<organism evidence="1">
    <name type="scientific">marine metagenome</name>
    <dbReference type="NCBI Taxonomy" id="408172"/>
    <lineage>
        <taxon>unclassified sequences</taxon>
        <taxon>metagenomes</taxon>
        <taxon>ecological metagenomes</taxon>
    </lineage>
</organism>
<feature type="non-terminal residue" evidence="1">
    <location>
        <position position="1"/>
    </location>
</feature>
<reference evidence="1" key="1">
    <citation type="submission" date="2018-05" db="EMBL/GenBank/DDBJ databases">
        <authorList>
            <person name="Lanie J.A."/>
            <person name="Ng W.-L."/>
            <person name="Kazmierczak K.M."/>
            <person name="Andrzejewski T.M."/>
            <person name="Davidsen T.M."/>
            <person name="Wayne K.J."/>
            <person name="Tettelin H."/>
            <person name="Glass J.I."/>
            <person name="Rusch D."/>
            <person name="Podicherti R."/>
            <person name="Tsui H.-C.T."/>
            <person name="Winkler M.E."/>
        </authorList>
    </citation>
    <scope>NUCLEOTIDE SEQUENCE</scope>
</reference>
<protein>
    <submittedName>
        <fullName evidence="1">Uncharacterized protein</fullName>
    </submittedName>
</protein>
<name>A0A381YGG5_9ZZZZ</name>